<dbReference type="EMBL" id="JAJAGO010000001">
    <property type="protein sequence ID" value="MCT2588846.1"/>
    <property type="molecule type" value="Genomic_DNA"/>
</dbReference>
<feature type="transmembrane region" description="Helical" evidence="2">
    <location>
        <begin position="64"/>
        <end position="84"/>
    </location>
</feature>
<proteinExistence type="predicted"/>
<name>A0ABT2JLT6_9ACTN</name>
<protein>
    <submittedName>
        <fullName evidence="4">DUF4396 domain-containing protein</fullName>
    </submittedName>
</protein>
<evidence type="ECO:0000313" key="4">
    <source>
        <dbReference type="EMBL" id="MCT2588846.1"/>
    </source>
</evidence>
<dbReference type="Pfam" id="PF14342">
    <property type="entry name" value="DUF4396"/>
    <property type="match status" value="1"/>
</dbReference>
<feature type="domain" description="DUF4396" evidence="3">
    <location>
        <begin position="54"/>
        <end position="186"/>
    </location>
</feature>
<evidence type="ECO:0000259" key="3">
    <source>
        <dbReference type="Pfam" id="PF14342"/>
    </source>
</evidence>
<keyword evidence="2" id="KW-0472">Membrane</keyword>
<evidence type="ECO:0000256" key="1">
    <source>
        <dbReference type="SAM" id="MobiDB-lite"/>
    </source>
</evidence>
<keyword evidence="2" id="KW-1133">Transmembrane helix</keyword>
<dbReference type="InterPro" id="IPR025509">
    <property type="entry name" value="DUF4396"/>
</dbReference>
<keyword evidence="2" id="KW-0812">Transmembrane</keyword>
<feature type="compositionally biased region" description="Basic and acidic residues" evidence="1">
    <location>
        <begin position="1"/>
        <end position="12"/>
    </location>
</feature>
<feature type="region of interest" description="Disordered" evidence="1">
    <location>
        <begin position="1"/>
        <end position="48"/>
    </location>
</feature>
<feature type="compositionally biased region" description="Basic and acidic residues" evidence="1">
    <location>
        <begin position="27"/>
        <end position="45"/>
    </location>
</feature>
<accession>A0ABT2JLT6</accession>
<feature type="transmembrane region" description="Helical" evidence="2">
    <location>
        <begin position="90"/>
        <end position="109"/>
    </location>
</feature>
<comment type="caution">
    <text evidence="4">The sequence shown here is derived from an EMBL/GenBank/DDBJ whole genome shotgun (WGS) entry which is preliminary data.</text>
</comment>
<sequence length="194" mass="20079">MTHDTPDTHAAHDMQAPHAQHASHGHHGGDTAVHDQAGHDGDHGHAHGHGPVGWAMAAKATLHCLTGCAIGEVLGMIIGTALGWGTAPTMALAIVLAFFFGYALTLYAVTRAGVSLRAAIGVALAADTLSIAVMEIVDNGVLLMVPGAMEAHLSDALFWGALAFAFAVAFLVTTPVNKWLIGRGKGHAVVHQYH</sequence>
<keyword evidence="5" id="KW-1185">Reference proteome</keyword>
<reference evidence="4 5" key="1">
    <citation type="submission" date="2021-10" db="EMBL/GenBank/DDBJ databases">
        <title>Streptomyces gossypii sp. nov., isolated from soil collected from cotton field.</title>
        <authorList>
            <person name="Ge X."/>
            <person name="Chen X."/>
            <person name="Liu W."/>
        </authorList>
    </citation>
    <scope>NUCLEOTIDE SEQUENCE [LARGE SCALE GENOMIC DNA]</scope>
    <source>
        <strain evidence="4 5">N2-109</strain>
    </source>
</reference>
<feature type="transmembrane region" description="Helical" evidence="2">
    <location>
        <begin position="116"/>
        <end position="137"/>
    </location>
</feature>
<gene>
    <name evidence="4" type="ORF">LHJ74_02655</name>
</gene>
<dbReference type="Proteomes" id="UP001156389">
    <property type="component" value="Unassembled WGS sequence"/>
</dbReference>
<dbReference type="RefSeq" id="WP_260215774.1">
    <property type="nucleotide sequence ID" value="NZ_JAJAGO010000001.1"/>
</dbReference>
<feature type="transmembrane region" description="Helical" evidence="2">
    <location>
        <begin position="157"/>
        <end position="176"/>
    </location>
</feature>
<organism evidence="4 5">
    <name type="scientific">Streptomyces gossypii</name>
    <dbReference type="NCBI Taxonomy" id="2883101"/>
    <lineage>
        <taxon>Bacteria</taxon>
        <taxon>Bacillati</taxon>
        <taxon>Actinomycetota</taxon>
        <taxon>Actinomycetes</taxon>
        <taxon>Kitasatosporales</taxon>
        <taxon>Streptomycetaceae</taxon>
        <taxon>Streptomyces</taxon>
    </lineage>
</organism>
<evidence type="ECO:0000256" key="2">
    <source>
        <dbReference type="SAM" id="Phobius"/>
    </source>
</evidence>
<evidence type="ECO:0000313" key="5">
    <source>
        <dbReference type="Proteomes" id="UP001156389"/>
    </source>
</evidence>